<keyword evidence="10" id="KW-1185">Reference proteome</keyword>
<comment type="similarity">
    <text evidence="2">Belongs to the complex I subunit 4 family.</text>
</comment>
<feature type="transmembrane region" description="Helical" evidence="7">
    <location>
        <begin position="278"/>
        <end position="299"/>
    </location>
</feature>
<comment type="subcellular location">
    <subcellularLocation>
        <location evidence="1">Endomembrane system</location>
        <topology evidence="1">Multi-pass membrane protein</topology>
    </subcellularLocation>
    <subcellularLocation>
        <location evidence="6">Membrane</location>
        <topology evidence="6">Multi-pass membrane protein</topology>
    </subcellularLocation>
</comment>
<organism evidence="9 10">
    <name type="scientific">Salinactinospora qingdaonensis</name>
    <dbReference type="NCBI Taxonomy" id="702744"/>
    <lineage>
        <taxon>Bacteria</taxon>
        <taxon>Bacillati</taxon>
        <taxon>Actinomycetota</taxon>
        <taxon>Actinomycetes</taxon>
        <taxon>Streptosporangiales</taxon>
        <taxon>Nocardiopsidaceae</taxon>
        <taxon>Salinactinospora</taxon>
    </lineage>
</organism>
<protein>
    <submittedName>
        <fullName evidence="9">NADH-quinone oxidoreductase subunit M</fullName>
    </submittedName>
</protein>
<feature type="transmembrane region" description="Helical" evidence="7">
    <location>
        <begin position="60"/>
        <end position="85"/>
    </location>
</feature>
<comment type="caution">
    <text evidence="9">The sequence shown here is derived from an EMBL/GenBank/DDBJ whole genome shotgun (WGS) entry which is preliminary data.</text>
</comment>
<feature type="transmembrane region" description="Helical" evidence="7">
    <location>
        <begin position="382"/>
        <end position="400"/>
    </location>
</feature>
<evidence type="ECO:0000259" key="8">
    <source>
        <dbReference type="Pfam" id="PF00361"/>
    </source>
</evidence>
<dbReference type="Proteomes" id="UP001500908">
    <property type="component" value="Unassembled WGS sequence"/>
</dbReference>
<dbReference type="InterPro" id="IPR001750">
    <property type="entry name" value="ND/Mrp_TM"/>
</dbReference>
<feature type="transmembrane region" description="Helical" evidence="7">
    <location>
        <begin position="421"/>
        <end position="442"/>
    </location>
</feature>
<evidence type="ECO:0000256" key="5">
    <source>
        <dbReference type="ARBA" id="ARBA00023136"/>
    </source>
</evidence>
<feature type="transmembrane region" description="Helical" evidence="7">
    <location>
        <begin position="169"/>
        <end position="188"/>
    </location>
</feature>
<reference evidence="10" key="1">
    <citation type="journal article" date="2019" name="Int. J. Syst. Evol. Microbiol.">
        <title>The Global Catalogue of Microorganisms (GCM) 10K type strain sequencing project: providing services to taxonomists for standard genome sequencing and annotation.</title>
        <authorList>
            <consortium name="The Broad Institute Genomics Platform"/>
            <consortium name="The Broad Institute Genome Sequencing Center for Infectious Disease"/>
            <person name="Wu L."/>
            <person name="Ma J."/>
        </authorList>
    </citation>
    <scope>NUCLEOTIDE SEQUENCE [LARGE SCALE GENOMIC DNA]</scope>
    <source>
        <strain evidence="10">JCM 17137</strain>
    </source>
</reference>
<evidence type="ECO:0000313" key="9">
    <source>
        <dbReference type="EMBL" id="GAA3749315.1"/>
    </source>
</evidence>
<evidence type="ECO:0000256" key="6">
    <source>
        <dbReference type="RuleBase" id="RU000320"/>
    </source>
</evidence>
<gene>
    <name evidence="9" type="ORF">GCM10022402_30650</name>
</gene>
<dbReference type="Pfam" id="PF00361">
    <property type="entry name" value="Proton_antipo_M"/>
    <property type="match status" value="1"/>
</dbReference>
<feature type="transmembrane region" description="Helical" evidence="7">
    <location>
        <begin position="240"/>
        <end position="258"/>
    </location>
</feature>
<keyword evidence="3 6" id="KW-0812">Transmembrane</keyword>
<feature type="domain" description="NADH:quinone oxidoreductase/Mrp antiporter transmembrane" evidence="8">
    <location>
        <begin position="164"/>
        <end position="468"/>
    </location>
</feature>
<evidence type="ECO:0000313" key="10">
    <source>
        <dbReference type="Proteomes" id="UP001500908"/>
    </source>
</evidence>
<feature type="transmembrane region" description="Helical" evidence="7">
    <location>
        <begin position="200"/>
        <end position="220"/>
    </location>
</feature>
<dbReference type="NCBIfam" id="TIGR01972">
    <property type="entry name" value="NDH_I_M"/>
    <property type="match status" value="1"/>
</dbReference>
<feature type="transmembrane region" description="Helical" evidence="7">
    <location>
        <begin position="30"/>
        <end position="53"/>
    </location>
</feature>
<proteinExistence type="inferred from homology"/>
<feature type="transmembrane region" description="Helical" evidence="7">
    <location>
        <begin position="147"/>
        <end position="163"/>
    </location>
</feature>
<evidence type="ECO:0000256" key="7">
    <source>
        <dbReference type="SAM" id="Phobius"/>
    </source>
</evidence>
<keyword evidence="4 7" id="KW-1133">Transmembrane helix</keyword>
<keyword evidence="5 7" id="KW-0472">Membrane</keyword>
<dbReference type="InterPro" id="IPR010227">
    <property type="entry name" value="NADH_Q_OxRdtase_chainM/4"/>
</dbReference>
<feature type="transmembrane region" description="Helical" evidence="7">
    <location>
        <begin position="311"/>
        <end position="332"/>
    </location>
</feature>
<dbReference type="EMBL" id="BAABDD010000013">
    <property type="protein sequence ID" value="GAA3749315.1"/>
    <property type="molecule type" value="Genomic_DNA"/>
</dbReference>
<feature type="transmembrane region" description="Helical" evidence="7">
    <location>
        <begin position="116"/>
        <end position="135"/>
    </location>
</feature>
<feature type="transmembrane region" description="Helical" evidence="7">
    <location>
        <begin position="501"/>
        <end position="521"/>
    </location>
</feature>
<evidence type="ECO:0000256" key="2">
    <source>
        <dbReference type="ARBA" id="ARBA00009025"/>
    </source>
</evidence>
<dbReference type="PANTHER" id="PTHR43507:SF1">
    <property type="entry name" value="NADH-UBIQUINONE OXIDOREDUCTASE CHAIN 4"/>
    <property type="match status" value="1"/>
</dbReference>
<feature type="transmembrane region" description="Helical" evidence="7">
    <location>
        <begin position="339"/>
        <end position="362"/>
    </location>
</feature>
<feature type="transmembrane region" description="Helical" evidence="7">
    <location>
        <begin position="454"/>
        <end position="477"/>
    </location>
</feature>
<dbReference type="PRINTS" id="PR01437">
    <property type="entry name" value="NUOXDRDTASE4"/>
</dbReference>
<evidence type="ECO:0000256" key="1">
    <source>
        <dbReference type="ARBA" id="ARBA00004127"/>
    </source>
</evidence>
<evidence type="ECO:0000256" key="3">
    <source>
        <dbReference type="ARBA" id="ARBA00022692"/>
    </source>
</evidence>
<accession>A0ABP7FWZ0</accession>
<sequence length="538" mass="55346">MPAPGAAVPLAAPAGGAAIARPDPRDALGGAWMTALSVAVFFPLAVAVLLLMLRRPRARAVMWAWVGATALDLVLVAALWVGYVFGDAAGDGFGYEASSRWIPSVGVGYHIGVDGISLPLLTMTAVLFLACAIYSVHAVPRRRAREYAVLFLFLQSVSLGLFVSLDLILFFVFFDLSIVGMYAVIAGWGHGQAGRSALQFFLYTFTGSLALLLGFIVLYLGSQPRTFDMVELARQQPLAGTGLAGGLALLAVGVGLAVKTPTVPVHTWLPPAHTDAPAAGSAILAGVLLKMGAYGFVRIAMPLLPGAWRDYAWVIVVVGVVSVLYGALVALAQPGFKRMVAYTSVNHMGYIVLGLGAVGVAGSDAADAEAATLAVTGSVVQMVSHGLLTGALFLLSGVLYERGGTYAMGAYGGVAGLTPRFAAVTAVAALGALGLPGLSGFIAEFQIFTGSFGAVPVAVALALPGIVITAALFLRALRRIFLGDRALPAGARMVDLSRPEMASIVPLLALSVLIGVVPIVLVEIVVPAAQAVVAAVTT</sequence>
<name>A0ABP7FWZ0_9ACTN</name>
<dbReference type="InterPro" id="IPR003918">
    <property type="entry name" value="NADH_UbQ_OxRdtase"/>
</dbReference>
<dbReference type="PANTHER" id="PTHR43507">
    <property type="entry name" value="NADH-UBIQUINONE OXIDOREDUCTASE CHAIN 4"/>
    <property type="match status" value="1"/>
</dbReference>
<evidence type="ECO:0000256" key="4">
    <source>
        <dbReference type="ARBA" id="ARBA00022989"/>
    </source>
</evidence>